<accession>A0A6G1DXF9</accession>
<organism evidence="1 2">
    <name type="scientific">Oryza meyeriana var. granulata</name>
    <dbReference type="NCBI Taxonomy" id="110450"/>
    <lineage>
        <taxon>Eukaryota</taxon>
        <taxon>Viridiplantae</taxon>
        <taxon>Streptophyta</taxon>
        <taxon>Embryophyta</taxon>
        <taxon>Tracheophyta</taxon>
        <taxon>Spermatophyta</taxon>
        <taxon>Magnoliopsida</taxon>
        <taxon>Liliopsida</taxon>
        <taxon>Poales</taxon>
        <taxon>Poaceae</taxon>
        <taxon>BOP clade</taxon>
        <taxon>Oryzoideae</taxon>
        <taxon>Oryzeae</taxon>
        <taxon>Oryzinae</taxon>
        <taxon>Oryza</taxon>
        <taxon>Oryza meyeriana</taxon>
    </lineage>
</organism>
<dbReference type="AlphaFoldDB" id="A0A6G1DXF9"/>
<evidence type="ECO:0000313" key="1">
    <source>
        <dbReference type="EMBL" id="KAF0917086.1"/>
    </source>
</evidence>
<protein>
    <submittedName>
        <fullName evidence="1">Uncharacterized protein</fullName>
    </submittedName>
</protein>
<dbReference type="OrthoDB" id="632207at2759"/>
<keyword evidence="2" id="KW-1185">Reference proteome</keyword>
<reference evidence="1 2" key="1">
    <citation type="submission" date="2019-11" db="EMBL/GenBank/DDBJ databases">
        <title>Whole genome sequence of Oryza granulata.</title>
        <authorList>
            <person name="Li W."/>
        </authorList>
    </citation>
    <scope>NUCLEOTIDE SEQUENCE [LARGE SCALE GENOMIC DNA]</scope>
    <source>
        <strain evidence="2">cv. Menghai</strain>
        <tissue evidence="1">Leaf</tissue>
    </source>
</reference>
<proteinExistence type="predicted"/>
<gene>
    <name evidence="1" type="ORF">E2562_016893</name>
</gene>
<name>A0A6G1DXF9_9ORYZ</name>
<sequence>MSYGDGCFAIRADRGIIEYASESEMGAERIKRIPYKHRCASTSKLENNCMASNSWVKNRVINKLRTDPTIGAGALKKSLEEKYCIKLSYYVVWDGRQMALDEILGGL</sequence>
<dbReference type="EMBL" id="SPHZ02000005">
    <property type="protein sequence ID" value="KAF0917086.1"/>
    <property type="molecule type" value="Genomic_DNA"/>
</dbReference>
<comment type="caution">
    <text evidence="1">The sequence shown here is derived from an EMBL/GenBank/DDBJ whole genome shotgun (WGS) entry which is preliminary data.</text>
</comment>
<dbReference type="Proteomes" id="UP000479710">
    <property type="component" value="Unassembled WGS sequence"/>
</dbReference>
<evidence type="ECO:0000313" key="2">
    <source>
        <dbReference type="Proteomes" id="UP000479710"/>
    </source>
</evidence>